<evidence type="ECO:0000256" key="1">
    <source>
        <dbReference type="ARBA" id="ARBA00004496"/>
    </source>
</evidence>
<keyword evidence="10" id="KW-1185">Reference proteome</keyword>
<dbReference type="PANTHER" id="PTHR33799">
    <property type="entry name" value="PTS PERMEASE-RELATED-RELATED"/>
    <property type="match status" value="1"/>
</dbReference>
<protein>
    <submittedName>
        <fullName evidence="9">PTS system, mannose-specific IIA component</fullName>
    </submittedName>
</protein>
<dbReference type="Gene3D" id="3.40.50.510">
    <property type="entry name" value="Phosphotransferase system, mannose-type IIA component"/>
    <property type="match status" value="1"/>
</dbReference>
<dbReference type="InterPro" id="IPR004701">
    <property type="entry name" value="PTS_EIIA_man-typ"/>
</dbReference>
<evidence type="ECO:0000256" key="3">
    <source>
        <dbReference type="ARBA" id="ARBA00022490"/>
    </source>
</evidence>
<feature type="domain" description="PTS EIIA type-4" evidence="8">
    <location>
        <begin position="1"/>
        <end position="124"/>
    </location>
</feature>
<organism evidence="9 10">
    <name type="scientific">Lactonifactor longoviformis DSM 17459</name>
    <dbReference type="NCBI Taxonomy" id="1122155"/>
    <lineage>
        <taxon>Bacteria</taxon>
        <taxon>Bacillati</taxon>
        <taxon>Bacillota</taxon>
        <taxon>Clostridia</taxon>
        <taxon>Eubacteriales</taxon>
        <taxon>Clostridiaceae</taxon>
        <taxon>Lactonifactor</taxon>
    </lineage>
</organism>
<evidence type="ECO:0000256" key="5">
    <source>
        <dbReference type="ARBA" id="ARBA00022679"/>
    </source>
</evidence>
<keyword evidence="6" id="KW-0598">Phosphotransferase system</keyword>
<comment type="subcellular location">
    <subcellularLocation>
        <location evidence="1">Cytoplasm</location>
    </subcellularLocation>
</comment>
<proteinExistence type="predicted"/>
<dbReference type="SUPFAM" id="SSF53062">
    <property type="entry name" value="PTS system fructose IIA component-like"/>
    <property type="match status" value="1"/>
</dbReference>
<dbReference type="EMBL" id="FQVI01000003">
    <property type="protein sequence ID" value="SHE59083.1"/>
    <property type="molecule type" value="Genomic_DNA"/>
</dbReference>
<dbReference type="Pfam" id="PF03610">
    <property type="entry name" value="EIIA-man"/>
    <property type="match status" value="1"/>
</dbReference>
<dbReference type="GO" id="GO:0005737">
    <property type="term" value="C:cytoplasm"/>
    <property type="evidence" value="ECO:0007669"/>
    <property type="project" value="UniProtKB-SubCell"/>
</dbReference>
<gene>
    <name evidence="9" type="ORF">SAMN02745158_00938</name>
</gene>
<dbReference type="PROSITE" id="PS51096">
    <property type="entry name" value="PTS_EIIA_TYPE_4"/>
    <property type="match status" value="1"/>
</dbReference>
<dbReference type="Proteomes" id="UP000184245">
    <property type="component" value="Unassembled WGS sequence"/>
</dbReference>
<keyword evidence="5" id="KW-0808">Transferase</keyword>
<dbReference type="CDD" id="cd00006">
    <property type="entry name" value="PTS_IIA_man"/>
    <property type="match status" value="1"/>
</dbReference>
<dbReference type="OrthoDB" id="9799827at2"/>
<keyword evidence="7" id="KW-0418">Kinase</keyword>
<dbReference type="GO" id="GO:0016301">
    <property type="term" value="F:kinase activity"/>
    <property type="evidence" value="ECO:0007669"/>
    <property type="project" value="UniProtKB-KW"/>
</dbReference>
<evidence type="ECO:0000313" key="9">
    <source>
        <dbReference type="EMBL" id="SHE59083.1"/>
    </source>
</evidence>
<evidence type="ECO:0000256" key="6">
    <source>
        <dbReference type="ARBA" id="ARBA00022683"/>
    </source>
</evidence>
<evidence type="ECO:0000256" key="4">
    <source>
        <dbReference type="ARBA" id="ARBA00022597"/>
    </source>
</evidence>
<dbReference type="GO" id="GO:0009401">
    <property type="term" value="P:phosphoenolpyruvate-dependent sugar phosphotransferase system"/>
    <property type="evidence" value="ECO:0007669"/>
    <property type="project" value="UniProtKB-KW"/>
</dbReference>
<evidence type="ECO:0000259" key="8">
    <source>
        <dbReference type="PROSITE" id="PS51096"/>
    </source>
</evidence>
<evidence type="ECO:0000256" key="7">
    <source>
        <dbReference type="ARBA" id="ARBA00022777"/>
    </source>
</evidence>
<dbReference type="InterPro" id="IPR036662">
    <property type="entry name" value="PTS_EIIA_man-typ_sf"/>
</dbReference>
<keyword evidence="2" id="KW-0813">Transport</keyword>
<name>A0A1M4UR47_9CLOT</name>
<evidence type="ECO:0000313" key="10">
    <source>
        <dbReference type="Proteomes" id="UP000184245"/>
    </source>
</evidence>
<keyword evidence="3" id="KW-0963">Cytoplasm</keyword>
<dbReference type="AlphaFoldDB" id="A0A1M4UR47"/>
<dbReference type="RefSeq" id="WP_072849440.1">
    <property type="nucleotide sequence ID" value="NZ_FQVI01000003.1"/>
</dbReference>
<dbReference type="InterPro" id="IPR051471">
    <property type="entry name" value="Bacterial_PTS_sugar_comp"/>
</dbReference>
<dbReference type="GO" id="GO:0016020">
    <property type="term" value="C:membrane"/>
    <property type="evidence" value="ECO:0007669"/>
    <property type="project" value="InterPro"/>
</dbReference>
<dbReference type="STRING" id="1122155.SAMN02745158_00938"/>
<reference evidence="9 10" key="1">
    <citation type="submission" date="2016-11" db="EMBL/GenBank/DDBJ databases">
        <authorList>
            <person name="Jaros S."/>
            <person name="Januszkiewicz K."/>
            <person name="Wedrychowicz H."/>
        </authorList>
    </citation>
    <scope>NUCLEOTIDE SEQUENCE [LARGE SCALE GENOMIC DNA]</scope>
    <source>
        <strain evidence="9 10">DSM 17459</strain>
    </source>
</reference>
<evidence type="ECO:0000256" key="2">
    <source>
        <dbReference type="ARBA" id="ARBA00022448"/>
    </source>
</evidence>
<keyword evidence="4" id="KW-0762">Sugar transport</keyword>
<dbReference type="PANTHER" id="PTHR33799:SF1">
    <property type="entry name" value="PTS SYSTEM MANNOSE-SPECIFIC EIIAB COMPONENT-RELATED"/>
    <property type="match status" value="1"/>
</dbReference>
<dbReference type="InterPro" id="IPR033887">
    <property type="entry name" value="PTS_IIA_man"/>
</dbReference>
<sequence length="131" mass="13818">MIGVLILSHGNLSKGLVHSAKMVAGCYKGAAQLSLMPGVAPEAFLDSVQKKIESLDQGKGVLILTDMKGGTPFISACKSLNSYPTAIVTGVNLSMAMEALMSNEDYDDLKEFAEAVAAVGHRGIETIFEIE</sequence>
<accession>A0A1M4UR47</accession>